<feature type="region of interest" description="Disordered" evidence="1">
    <location>
        <begin position="93"/>
        <end position="122"/>
    </location>
</feature>
<comment type="caution">
    <text evidence="2">The sequence shown here is derived from an EMBL/GenBank/DDBJ whole genome shotgun (WGS) entry which is preliminary data.</text>
</comment>
<reference evidence="2 3" key="1">
    <citation type="journal article" date="2024" name="Ann. Entomol. Soc. Am.">
        <title>Genomic analyses of the southern and eastern yellowjacket wasps (Hymenoptera: Vespidae) reveal evolutionary signatures of social life.</title>
        <authorList>
            <person name="Catto M.A."/>
            <person name="Caine P.B."/>
            <person name="Orr S.E."/>
            <person name="Hunt B.G."/>
            <person name="Goodisman M.A.D."/>
        </authorList>
    </citation>
    <scope>NUCLEOTIDE SEQUENCE [LARGE SCALE GENOMIC DNA]</scope>
    <source>
        <strain evidence="2">232</strain>
        <tissue evidence="2">Head and thorax</tissue>
    </source>
</reference>
<gene>
    <name evidence="2" type="ORF">V1477_017340</name>
</gene>
<feature type="compositionally biased region" description="Acidic residues" evidence="1">
    <location>
        <begin position="100"/>
        <end position="112"/>
    </location>
</feature>
<dbReference type="EMBL" id="JAYRBN010000100">
    <property type="protein sequence ID" value="KAL2728064.1"/>
    <property type="molecule type" value="Genomic_DNA"/>
</dbReference>
<feature type="compositionally biased region" description="Acidic residues" evidence="1">
    <location>
        <begin position="7"/>
        <end position="30"/>
    </location>
</feature>
<dbReference type="AlphaFoldDB" id="A0ABD2B5S8"/>
<protein>
    <submittedName>
        <fullName evidence="2">Uncharacterized protein</fullName>
    </submittedName>
</protein>
<evidence type="ECO:0000256" key="1">
    <source>
        <dbReference type="SAM" id="MobiDB-lite"/>
    </source>
</evidence>
<organism evidence="2 3">
    <name type="scientific">Vespula maculifrons</name>
    <name type="common">Eastern yellow jacket</name>
    <name type="synonym">Wasp</name>
    <dbReference type="NCBI Taxonomy" id="7453"/>
    <lineage>
        <taxon>Eukaryota</taxon>
        <taxon>Metazoa</taxon>
        <taxon>Ecdysozoa</taxon>
        <taxon>Arthropoda</taxon>
        <taxon>Hexapoda</taxon>
        <taxon>Insecta</taxon>
        <taxon>Pterygota</taxon>
        <taxon>Neoptera</taxon>
        <taxon>Endopterygota</taxon>
        <taxon>Hymenoptera</taxon>
        <taxon>Apocrita</taxon>
        <taxon>Aculeata</taxon>
        <taxon>Vespoidea</taxon>
        <taxon>Vespidae</taxon>
        <taxon>Vespinae</taxon>
        <taxon>Vespula</taxon>
    </lineage>
</organism>
<evidence type="ECO:0000313" key="3">
    <source>
        <dbReference type="Proteomes" id="UP001607303"/>
    </source>
</evidence>
<feature type="region of interest" description="Disordered" evidence="1">
    <location>
        <begin position="1"/>
        <end position="32"/>
    </location>
</feature>
<accession>A0ABD2B5S8</accession>
<proteinExistence type="predicted"/>
<name>A0ABD2B5S8_VESMC</name>
<keyword evidence="3" id="KW-1185">Reference proteome</keyword>
<sequence>MVVYIKEEEEEEEAEEAEEEAKKEEEEEEEKSFRDVAIRVLRGYGRKIHGSSKTKDENEKLSAVQYDAMRCDVVWYATVRYGESRVKINGFHLIGSSSRDDDDDDDDKDENGDGAVANLRKPNENRDGIRERWIYYPERDDCRPPVANMAQLRSTGMSRVTTFSSILLANSNDHLRCTIHGEDCELPRKKRKEKKSNLVGLL</sequence>
<dbReference type="Proteomes" id="UP001607303">
    <property type="component" value="Unassembled WGS sequence"/>
</dbReference>
<feature type="non-terminal residue" evidence="2">
    <location>
        <position position="202"/>
    </location>
</feature>
<evidence type="ECO:0000313" key="2">
    <source>
        <dbReference type="EMBL" id="KAL2728064.1"/>
    </source>
</evidence>